<gene>
    <name evidence="10" type="ORF">IPN02_08690</name>
</gene>
<dbReference type="SMART" id="SM01230">
    <property type="entry name" value="Gln-synt_C"/>
    <property type="match status" value="1"/>
</dbReference>
<evidence type="ECO:0000256" key="3">
    <source>
        <dbReference type="ARBA" id="ARBA00022723"/>
    </source>
</evidence>
<dbReference type="InterPro" id="IPR008146">
    <property type="entry name" value="Gln_synth_cat_dom"/>
</dbReference>
<organism evidence="10 11">
    <name type="scientific">Candidatus Neomicrothrix subdominans</name>
    <dbReference type="NCBI Taxonomy" id="2954438"/>
    <lineage>
        <taxon>Bacteria</taxon>
        <taxon>Bacillati</taxon>
        <taxon>Actinomycetota</taxon>
        <taxon>Acidimicrobiia</taxon>
        <taxon>Acidimicrobiales</taxon>
        <taxon>Microthrixaceae</taxon>
        <taxon>Candidatus Neomicrothrix</taxon>
    </lineage>
</organism>
<dbReference type="Pfam" id="PF00120">
    <property type="entry name" value="Gln-synt_C"/>
    <property type="match status" value="1"/>
</dbReference>
<name>A0A936NDK9_9ACTN</name>
<feature type="domain" description="GS catalytic" evidence="9">
    <location>
        <begin position="121"/>
        <end position="458"/>
    </location>
</feature>
<evidence type="ECO:0000256" key="5">
    <source>
        <dbReference type="ARBA" id="ARBA00022840"/>
    </source>
</evidence>
<evidence type="ECO:0000259" key="9">
    <source>
        <dbReference type="PROSITE" id="PS51987"/>
    </source>
</evidence>
<dbReference type="Gene3D" id="3.30.590.10">
    <property type="entry name" value="Glutamine synthetase/guanido kinase, catalytic domain"/>
    <property type="match status" value="1"/>
</dbReference>
<reference evidence="10 11" key="1">
    <citation type="submission" date="2020-10" db="EMBL/GenBank/DDBJ databases">
        <title>Connecting structure to function with the recovery of over 1000 high-quality activated sludge metagenome-assembled genomes encoding full-length rRNA genes using long-read sequencing.</title>
        <authorList>
            <person name="Singleton C.M."/>
            <person name="Petriglieri F."/>
            <person name="Kristensen J.M."/>
            <person name="Kirkegaard R.H."/>
            <person name="Michaelsen T.Y."/>
            <person name="Andersen M.H."/>
            <person name="Karst S.M."/>
            <person name="Dueholm M.S."/>
            <person name="Nielsen P.H."/>
            <person name="Albertsen M."/>
        </authorList>
    </citation>
    <scope>NUCLEOTIDE SEQUENCE [LARGE SCALE GENOMIC DNA]</scope>
    <source>
        <strain evidence="10">Lyne_18-Q3-R50-59_MAXAC.006</strain>
    </source>
</reference>
<dbReference type="InterPro" id="IPR036651">
    <property type="entry name" value="Gln_synt_N_sf"/>
</dbReference>
<proteinExistence type="inferred from homology"/>
<evidence type="ECO:0000256" key="2">
    <source>
        <dbReference type="ARBA" id="ARBA00022598"/>
    </source>
</evidence>
<keyword evidence="3" id="KW-0479">Metal-binding</keyword>
<dbReference type="AlphaFoldDB" id="A0A936NDK9"/>
<dbReference type="PANTHER" id="PTHR43785:SF11">
    <property type="entry name" value="GAMMA-GLUTAMYLPOLYAMINE SYNTHETASE GLNA2"/>
    <property type="match status" value="1"/>
</dbReference>
<dbReference type="Gene3D" id="3.10.20.70">
    <property type="entry name" value="Glutamine synthetase, N-terminal domain"/>
    <property type="match status" value="1"/>
</dbReference>
<evidence type="ECO:0000313" key="10">
    <source>
        <dbReference type="EMBL" id="MBK9296899.1"/>
    </source>
</evidence>
<dbReference type="InterPro" id="IPR014746">
    <property type="entry name" value="Gln_synth/guanido_kin_cat_dom"/>
</dbReference>
<dbReference type="GO" id="GO:0004356">
    <property type="term" value="F:glutamine synthetase activity"/>
    <property type="evidence" value="ECO:0007669"/>
    <property type="project" value="InterPro"/>
</dbReference>
<dbReference type="SUPFAM" id="SSF54368">
    <property type="entry name" value="Glutamine synthetase, N-terminal domain"/>
    <property type="match status" value="1"/>
</dbReference>
<evidence type="ECO:0000256" key="4">
    <source>
        <dbReference type="ARBA" id="ARBA00022741"/>
    </source>
</evidence>
<dbReference type="PROSITE" id="PS51986">
    <property type="entry name" value="GS_BETA_GRASP"/>
    <property type="match status" value="1"/>
</dbReference>
<evidence type="ECO:0000256" key="6">
    <source>
        <dbReference type="PROSITE-ProRule" id="PRU01330"/>
    </source>
</evidence>
<evidence type="ECO:0000259" key="8">
    <source>
        <dbReference type="PROSITE" id="PS51986"/>
    </source>
</evidence>
<evidence type="ECO:0000256" key="7">
    <source>
        <dbReference type="RuleBase" id="RU000384"/>
    </source>
</evidence>
<dbReference type="GO" id="GO:0006542">
    <property type="term" value="P:glutamine biosynthetic process"/>
    <property type="evidence" value="ECO:0007669"/>
    <property type="project" value="InterPro"/>
</dbReference>
<keyword evidence="2" id="KW-0436">Ligase</keyword>
<dbReference type="PANTHER" id="PTHR43785">
    <property type="entry name" value="GAMMA-GLUTAMYLPUTRESCINE SYNTHETASE"/>
    <property type="match status" value="1"/>
</dbReference>
<dbReference type="GO" id="GO:0046872">
    <property type="term" value="F:metal ion binding"/>
    <property type="evidence" value="ECO:0007669"/>
    <property type="project" value="UniProtKB-KW"/>
</dbReference>
<evidence type="ECO:0000256" key="1">
    <source>
        <dbReference type="ARBA" id="ARBA00009897"/>
    </source>
</evidence>
<keyword evidence="4" id="KW-0547">Nucleotide-binding</keyword>
<dbReference type="GO" id="GO:0005524">
    <property type="term" value="F:ATP binding"/>
    <property type="evidence" value="ECO:0007669"/>
    <property type="project" value="UniProtKB-KW"/>
</dbReference>
<dbReference type="SUPFAM" id="SSF55931">
    <property type="entry name" value="Glutamine synthetase/guanido kinase"/>
    <property type="match status" value="1"/>
</dbReference>
<dbReference type="PROSITE" id="PS51987">
    <property type="entry name" value="GS_CATALYTIC"/>
    <property type="match status" value="1"/>
</dbReference>
<accession>A0A936NDK9</accession>
<dbReference type="InterPro" id="IPR008147">
    <property type="entry name" value="Gln_synt_N"/>
</dbReference>
<evidence type="ECO:0000313" key="11">
    <source>
        <dbReference type="Proteomes" id="UP000727993"/>
    </source>
</evidence>
<sequence length="458" mass="51159">MTPATPSGPDRPDSSARRNYVLRTVEERGIRLIRLWFCDVLGQMKSVVISPVELDTVFEEGLQFDGSAIDGFSRVHESDVLARPDPSSFGVLRSGRDGDPATATMFCDIETLAGEPYPGDPRAVLRRVMAETREAGYEFMCAPEVEFFYFLSGDPSRPPEPLDEASYFDVTIADVASDLRRRTIGRLEAMAIPVEYSFHEDGNSQHEIDLTWDDGLSMADNVMALRMVVREEAHAEGIHATFMPKPLADQQGSGMHTHMSLFRDDANAFHDPDNPYGLSEVGRAFVAGLLRHAAEITAVTNQLVNSYKRLVPGFEAPNSISWARNNRSALVRIPEYKHHKHSSTRIEFRSPDAACNPYLAFALILAAGMRGVREGYELPAEAPDDLHLLSEDQRADLGIATLPKSLAQALEVMEGSSLVRSTLGPHIFEWFVRNKNSEWADYKAHVSQFELDRYLRAW</sequence>
<dbReference type="Pfam" id="PF03951">
    <property type="entry name" value="Gln-synt_N"/>
    <property type="match status" value="1"/>
</dbReference>
<dbReference type="Proteomes" id="UP000727993">
    <property type="component" value="Unassembled WGS sequence"/>
</dbReference>
<keyword evidence="5" id="KW-0067">ATP-binding</keyword>
<comment type="similarity">
    <text evidence="1 6 7">Belongs to the glutamine synthetase family.</text>
</comment>
<feature type="domain" description="GS beta-grasp" evidence="8">
    <location>
        <begin position="28"/>
        <end position="114"/>
    </location>
</feature>
<protein>
    <submittedName>
        <fullName evidence="10">Glutamine synthetase</fullName>
    </submittedName>
</protein>
<comment type="caution">
    <text evidence="10">The sequence shown here is derived from an EMBL/GenBank/DDBJ whole genome shotgun (WGS) entry which is preliminary data.</text>
</comment>
<dbReference type="EMBL" id="JADJZA010000006">
    <property type="protein sequence ID" value="MBK9296899.1"/>
    <property type="molecule type" value="Genomic_DNA"/>
</dbReference>